<accession>A0ABD3SPV3</accession>
<dbReference type="GO" id="GO:0005634">
    <property type="term" value="C:nucleus"/>
    <property type="evidence" value="ECO:0007669"/>
    <property type="project" value="UniProtKB-SubCell"/>
</dbReference>
<evidence type="ECO:0000256" key="4">
    <source>
        <dbReference type="PROSITE-ProRule" id="PRU00108"/>
    </source>
</evidence>
<dbReference type="GO" id="GO:0003677">
    <property type="term" value="F:DNA binding"/>
    <property type="evidence" value="ECO:0007669"/>
    <property type="project" value="UniProtKB-UniRule"/>
</dbReference>
<evidence type="ECO:0000256" key="3">
    <source>
        <dbReference type="ARBA" id="ARBA00023242"/>
    </source>
</evidence>
<dbReference type="PROSITE" id="PS50071">
    <property type="entry name" value="HOMEOBOX_2"/>
    <property type="match status" value="1"/>
</dbReference>
<reference evidence="6 7" key="1">
    <citation type="submission" date="2024-10" db="EMBL/GenBank/DDBJ databases">
        <title>Updated reference genomes for cyclostephanoid diatoms.</title>
        <authorList>
            <person name="Roberts W.R."/>
            <person name="Alverson A.J."/>
        </authorList>
    </citation>
    <scope>NUCLEOTIDE SEQUENCE [LARGE SCALE GENOMIC DNA]</scope>
    <source>
        <strain evidence="6 7">AJA228-03</strain>
    </source>
</reference>
<dbReference type="AlphaFoldDB" id="A0ABD3SPV3"/>
<organism evidence="6 7">
    <name type="scientific">Cyclostephanos tholiformis</name>
    <dbReference type="NCBI Taxonomy" id="382380"/>
    <lineage>
        <taxon>Eukaryota</taxon>
        <taxon>Sar</taxon>
        <taxon>Stramenopiles</taxon>
        <taxon>Ochrophyta</taxon>
        <taxon>Bacillariophyta</taxon>
        <taxon>Coscinodiscophyceae</taxon>
        <taxon>Thalassiosirophycidae</taxon>
        <taxon>Stephanodiscales</taxon>
        <taxon>Stephanodiscaceae</taxon>
        <taxon>Cyclostephanos</taxon>
    </lineage>
</organism>
<keyword evidence="3 4" id="KW-0539">Nucleus</keyword>
<evidence type="ECO:0000259" key="5">
    <source>
        <dbReference type="PROSITE" id="PS50071"/>
    </source>
</evidence>
<dbReference type="Gene3D" id="1.10.10.60">
    <property type="entry name" value="Homeodomain-like"/>
    <property type="match status" value="1"/>
</dbReference>
<proteinExistence type="predicted"/>
<gene>
    <name evidence="6" type="ORF">ACHAXA_004322</name>
</gene>
<comment type="subcellular location">
    <subcellularLocation>
        <location evidence="4">Nucleus</location>
    </subcellularLocation>
</comment>
<feature type="domain" description="Homeobox" evidence="5">
    <location>
        <begin position="81"/>
        <end position="117"/>
    </location>
</feature>
<dbReference type="InterPro" id="IPR008422">
    <property type="entry name" value="KN_HD"/>
</dbReference>
<keyword evidence="2 4" id="KW-0371">Homeobox</keyword>
<comment type="caution">
    <text evidence="6">The sequence shown here is derived from an EMBL/GenBank/DDBJ whole genome shotgun (WGS) entry which is preliminary data.</text>
</comment>
<dbReference type="EMBL" id="JALLPB020000020">
    <property type="protein sequence ID" value="KAL3826485.1"/>
    <property type="molecule type" value="Genomic_DNA"/>
</dbReference>
<name>A0ABD3SPV3_9STRA</name>
<dbReference type="InterPro" id="IPR001356">
    <property type="entry name" value="HD"/>
</dbReference>
<keyword evidence="7" id="KW-1185">Reference proteome</keyword>
<evidence type="ECO:0000256" key="2">
    <source>
        <dbReference type="ARBA" id="ARBA00023155"/>
    </source>
</evidence>
<protein>
    <recommendedName>
        <fullName evidence="5">Homeobox domain-containing protein</fullName>
    </recommendedName>
</protein>
<dbReference type="SUPFAM" id="SSF46689">
    <property type="entry name" value="Homeodomain-like"/>
    <property type="match status" value="1"/>
</dbReference>
<sequence>MQTVHYVSRAVLEEEYGISGSSSDRDSTTLLRRYEEEEDFASLCSPSNGSTKTLDATWSSGNSDDDGDGPSWMMSLNHVAHPYSTKQEKALIMANTGIGLRRINNWFNNNRRRIRKPFIEAGMTVAAISSLGSKRKNITMPCVPSSGETLTTRKACQVVAHGEDDECMPDFDHHIPMALQSIQGLVENEVASIDGAHHDSFSGLELHFNRTKPNPSIHLNRPIAP</sequence>
<keyword evidence="1 4" id="KW-0238">DNA-binding</keyword>
<dbReference type="Proteomes" id="UP001530377">
    <property type="component" value="Unassembled WGS sequence"/>
</dbReference>
<dbReference type="Pfam" id="PF05920">
    <property type="entry name" value="Homeobox_KN"/>
    <property type="match status" value="1"/>
</dbReference>
<evidence type="ECO:0000313" key="7">
    <source>
        <dbReference type="Proteomes" id="UP001530377"/>
    </source>
</evidence>
<feature type="DNA-binding region" description="Homeobox" evidence="4">
    <location>
        <begin position="83"/>
        <end position="118"/>
    </location>
</feature>
<evidence type="ECO:0000313" key="6">
    <source>
        <dbReference type="EMBL" id="KAL3826485.1"/>
    </source>
</evidence>
<dbReference type="InterPro" id="IPR009057">
    <property type="entry name" value="Homeodomain-like_sf"/>
</dbReference>
<evidence type="ECO:0000256" key="1">
    <source>
        <dbReference type="ARBA" id="ARBA00023125"/>
    </source>
</evidence>